<evidence type="ECO:0000256" key="2">
    <source>
        <dbReference type="SAM" id="MobiDB-lite"/>
    </source>
</evidence>
<protein>
    <submittedName>
        <fullName evidence="5">Uncharacterized protein</fullName>
    </submittedName>
</protein>
<evidence type="ECO:0000313" key="5">
    <source>
        <dbReference type="EMBL" id="CAD8502154.1"/>
    </source>
</evidence>
<dbReference type="InterPro" id="IPR050767">
    <property type="entry name" value="Sel1_AlgK"/>
</dbReference>
<dbReference type="EMBL" id="HBEO01029872">
    <property type="protein sequence ID" value="CAD8502154.1"/>
    <property type="molecule type" value="Transcribed_RNA"/>
</dbReference>
<evidence type="ECO:0000256" key="3">
    <source>
        <dbReference type="SAM" id="Phobius"/>
    </source>
</evidence>
<name>A0A7S0F6V7_9CRYP</name>
<feature type="signal peptide" evidence="4">
    <location>
        <begin position="1"/>
        <end position="32"/>
    </location>
</feature>
<dbReference type="InterPro" id="IPR006597">
    <property type="entry name" value="Sel1-like"/>
</dbReference>
<dbReference type="Pfam" id="PF08238">
    <property type="entry name" value="Sel1"/>
    <property type="match status" value="11"/>
</dbReference>
<dbReference type="PANTHER" id="PTHR11102">
    <property type="entry name" value="SEL-1-LIKE PROTEIN"/>
    <property type="match status" value="1"/>
</dbReference>
<keyword evidence="3" id="KW-1133">Transmembrane helix</keyword>
<dbReference type="InterPro" id="IPR011990">
    <property type="entry name" value="TPR-like_helical_dom_sf"/>
</dbReference>
<evidence type="ECO:0000256" key="4">
    <source>
        <dbReference type="SAM" id="SignalP"/>
    </source>
</evidence>
<evidence type="ECO:0000256" key="1">
    <source>
        <dbReference type="ARBA" id="ARBA00038101"/>
    </source>
</evidence>
<feature type="compositionally biased region" description="Basic and acidic residues" evidence="2">
    <location>
        <begin position="101"/>
        <end position="112"/>
    </location>
</feature>
<feature type="compositionally biased region" description="Polar residues" evidence="2">
    <location>
        <begin position="171"/>
        <end position="180"/>
    </location>
</feature>
<dbReference type="PANTHER" id="PTHR11102:SF147">
    <property type="entry name" value="SEL1L ADAPTOR SUBUNIT OF ERAD E3 UBIQUITIN LIGASE"/>
    <property type="match status" value="1"/>
</dbReference>
<accession>A0A7S0F6V7</accession>
<feature type="compositionally biased region" description="Basic and acidic residues" evidence="2">
    <location>
        <begin position="300"/>
        <end position="312"/>
    </location>
</feature>
<keyword evidence="3" id="KW-0812">Transmembrane</keyword>
<feature type="compositionally biased region" description="Basic and acidic residues" evidence="2">
    <location>
        <begin position="249"/>
        <end position="263"/>
    </location>
</feature>
<feature type="compositionally biased region" description="Polar residues" evidence="2">
    <location>
        <begin position="285"/>
        <end position="298"/>
    </location>
</feature>
<feature type="region of interest" description="Disordered" evidence="2">
    <location>
        <begin position="125"/>
        <end position="370"/>
    </location>
</feature>
<feature type="compositionally biased region" description="Basic and acidic residues" evidence="2">
    <location>
        <begin position="220"/>
        <end position="241"/>
    </location>
</feature>
<reference evidence="5" key="1">
    <citation type="submission" date="2021-01" db="EMBL/GenBank/DDBJ databases">
        <authorList>
            <person name="Corre E."/>
            <person name="Pelletier E."/>
            <person name="Niang G."/>
            <person name="Scheremetjew M."/>
            <person name="Finn R."/>
            <person name="Kale V."/>
            <person name="Holt S."/>
            <person name="Cochrane G."/>
            <person name="Meng A."/>
            <person name="Brown T."/>
            <person name="Cohen L."/>
        </authorList>
    </citation>
    <scope>NUCLEOTIDE SEQUENCE</scope>
    <source>
        <strain evidence="5">CCMP325</strain>
    </source>
</reference>
<dbReference type="Gene3D" id="1.25.40.10">
    <property type="entry name" value="Tetratricopeptide repeat domain"/>
    <property type="match status" value="2"/>
</dbReference>
<dbReference type="SMART" id="SM00671">
    <property type="entry name" value="SEL1"/>
    <property type="match status" value="12"/>
</dbReference>
<feature type="compositionally biased region" description="Polar residues" evidence="2">
    <location>
        <begin position="355"/>
        <end position="364"/>
    </location>
</feature>
<feature type="compositionally biased region" description="Polar residues" evidence="2">
    <location>
        <begin position="188"/>
        <end position="199"/>
    </location>
</feature>
<proteinExistence type="inferred from homology"/>
<feature type="transmembrane region" description="Helical" evidence="3">
    <location>
        <begin position="979"/>
        <end position="997"/>
    </location>
</feature>
<keyword evidence="3" id="KW-0472">Membrane</keyword>
<feature type="region of interest" description="Disordered" evidence="2">
    <location>
        <begin position="35"/>
        <end position="54"/>
    </location>
</feature>
<dbReference type="PROSITE" id="PS51257">
    <property type="entry name" value="PROKAR_LIPOPROTEIN"/>
    <property type="match status" value="1"/>
</dbReference>
<feature type="compositionally biased region" description="Polar residues" evidence="2">
    <location>
        <begin position="151"/>
        <end position="163"/>
    </location>
</feature>
<organism evidence="5">
    <name type="scientific">Hanusia phi</name>
    <dbReference type="NCBI Taxonomy" id="3032"/>
    <lineage>
        <taxon>Eukaryota</taxon>
        <taxon>Cryptophyceae</taxon>
        <taxon>Pyrenomonadales</taxon>
        <taxon>Geminigeraceae</taxon>
        <taxon>Hanusia</taxon>
    </lineage>
</organism>
<comment type="similarity">
    <text evidence="1">Belongs to the sel-1 family.</text>
</comment>
<keyword evidence="4" id="KW-0732">Signal</keyword>
<dbReference type="AlphaFoldDB" id="A0A7S0F6V7"/>
<gene>
    <name evidence="5" type="ORF">HPHI1048_LOCUS20293</name>
</gene>
<feature type="chain" id="PRO_5031477980" evidence="4">
    <location>
        <begin position="33"/>
        <end position="1010"/>
    </location>
</feature>
<sequence length="1010" mass="110358">MTFNCNRCIATSFWMFLLLGIFTFSCLPFSHADVPPSREAQSNVDHSGLAKSDNTEFDSLVDEKKLMEGQKLPSHPEAQEQKAKQAHQGNAAQDVPSGIPEKGDPYASREEQVPDNVANLAPGIEEPHKEASAKESSSWPDAATPVKETLDQGQRARSPQTGESSHHDSKQANVADQKSMQGEKEQVTTHGAQTASSHTHSSKHGQAPGDDQQNVNPGSERIRAAEPKSEPIKPKNDHAGRGETSASPDVREATKHQIEKNVHEASGQKTGQSSATPIGGPHRSAATQEQNHAGQSKPNAADKENKDTKSQEAVDTAKSAADRQVKVGQDGSQGPKDFQSDANKQMPASAGTAASKPQASSAPTKNDPISMLITDIAPHKRRSDSGAEDGANDVGVVNVESAREREINELLRRAEKYRFGMDATKINYAKALEAYSAAAKLGSHAATALLGEMYKHGLGVEPDLQKAISHFNASAEHGDPVAQRNLAMLYASGIGLEENQALAVLYYHFSAISGDYLGQLAMGYRHMHGVGVPKNCQTAVEYYLPAVEAVVRDVQQFRPPPMMERYPLAQDAGGKSRAVDLDEDVVNYYQYSAARGDAAAQVALGQLYYFGARGIEQNYAEALRWYELAAEQGDANALGHIGNMYVQGIHVEANNETALKYFRQGAEKGNGIAINGLGYMNLYGMGLPQSSSEAVKLFSNAAEQGNLEARFNLGALYVGGQGVSKDYVKALYYFSLAANRGHMLALYNLAMMHLNGFGTPRSCPNAVQFLKSVAERGSWGLRIQNGYKLYRMGKIDASFLLYSEASEMGYEVAQANVAFLYDLEETRLTSGRRSKALNAFELSAQQGNSAAELKIGDYYYFGMGTAVNFRKAVAHYRAASEARNAQAMFNLAYMHEHGIGLPKDLHLAKRFYDMAVETSQDALWPVMICRTKLWLAMSAQESIEWIDSLSHKISQRYGPRYGLWLPSSKVWIPWMLDNWDFVLGGLLALILLLAMILQQQLYSARMQGRR</sequence>
<feature type="compositionally biased region" description="Polar residues" evidence="2">
    <location>
        <begin position="267"/>
        <end position="276"/>
    </location>
</feature>
<dbReference type="SUPFAM" id="SSF81901">
    <property type="entry name" value="HCP-like"/>
    <property type="match status" value="3"/>
</dbReference>
<feature type="region of interest" description="Disordered" evidence="2">
    <location>
        <begin position="71"/>
        <end position="112"/>
    </location>
</feature>